<sequence length="460" mass="47502">MNSEAFLRTLRAGLAGLSQQEIEEIIADYAAHFAEASASGRSEAEVAEALGDPARLARELRAETGLRRFEAHRSFANLVTAMLALAGLAAVDILFLLPLLLVVAAVTLGLGIGLVALGAVGVHMIFGAVFFGHGGSIVGAVIRFVVGIGLIACLVAGGSLLLLGLGAGVRMLGHYVRLHYRLLEPNQDSTREPGKDVPAQKSNLRKRLAVVSVAGLAAVIALLALGSSLVRSEWAGGAPLWRDAGWRCGRTWFDHALASKHSTGGADATNSTGASPASVTFPFDASDSIDIELPASVTYQPGPKAEATVTGDPSLISHVHIVDGRLGFDSETICAPDTHLSVRLTAPSITKWGIKGSSNLVLTGIDQQTLQLRVAGSGRIVANGTVRVVALNIAGSGEAQLQDLSARSAEIVVHGSGEVEVAAQDNADIALAGSGVVKLHGHPAQVHSSISGSGRIENMP</sequence>
<evidence type="ECO:0000259" key="2">
    <source>
        <dbReference type="Pfam" id="PF10988"/>
    </source>
</evidence>
<dbReference type="Pfam" id="PF10988">
    <property type="entry name" value="DUF2807"/>
    <property type="match status" value="1"/>
</dbReference>
<accession>A0A158HND1</accession>
<proteinExistence type="predicted"/>
<dbReference type="EMBL" id="FCOK02000033">
    <property type="protein sequence ID" value="SAL45904.1"/>
    <property type="molecule type" value="Genomic_DNA"/>
</dbReference>
<protein>
    <recommendedName>
        <fullName evidence="2">Putative auto-transporter adhesin head GIN domain-containing protein</fullName>
    </recommendedName>
</protein>
<feature type="domain" description="Putative auto-transporter adhesin head GIN" evidence="2">
    <location>
        <begin position="288"/>
        <end position="443"/>
    </location>
</feature>
<keyword evidence="1" id="KW-0812">Transmembrane</keyword>
<dbReference type="AlphaFoldDB" id="A0A158HND1"/>
<evidence type="ECO:0000313" key="3">
    <source>
        <dbReference type="EMBL" id="SAL45904.1"/>
    </source>
</evidence>
<feature type="transmembrane region" description="Helical" evidence="1">
    <location>
        <begin position="144"/>
        <end position="169"/>
    </location>
</feature>
<evidence type="ECO:0000256" key="1">
    <source>
        <dbReference type="SAM" id="Phobius"/>
    </source>
</evidence>
<organism evidence="3 4">
    <name type="scientific">Caballeronia udeis</name>
    <dbReference type="NCBI Taxonomy" id="1232866"/>
    <lineage>
        <taxon>Bacteria</taxon>
        <taxon>Pseudomonadati</taxon>
        <taxon>Pseudomonadota</taxon>
        <taxon>Betaproteobacteria</taxon>
        <taxon>Burkholderiales</taxon>
        <taxon>Burkholderiaceae</taxon>
        <taxon>Caballeronia</taxon>
    </lineage>
</organism>
<reference evidence="3 4" key="1">
    <citation type="submission" date="2016-01" db="EMBL/GenBank/DDBJ databases">
        <authorList>
            <person name="Oliw E.H."/>
        </authorList>
    </citation>
    <scope>NUCLEOTIDE SEQUENCE [LARGE SCALE GENOMIC DNA]</scope>
    <source>
        <strain evidence="3">LMG 27134</strain>
    </source>
</reference>
<dbReference type="Proteomes" id="UP000054683">
    <property type="component" value="Unassembled WGS sequence"/>
</dbReference>
<evidence type="ECO:0000313" key="4">
    <source>
        <dbReference type="Proteomes" id="UP000054683"/>
    </source>
</evidence>
<keyword evidence="1" id="KW-0472">Membrane</keyword>
<keyword evidence="1" id="KW-1133">Transmembrane helix</keyword>
<name>A0A158HND1_9BURK</name>
<feature type="transmembrane region" description="Helical" evidence="1">
    <location>
        <begin position="208"/>
        <end position="230"/>
    </location>
</feature>
<feature type="transmembrane region" description="Helical" evidence="1">
    <location>
        <begin position="103"/>
        <end position="132"/>
    </location>
</feature>
<dbReference type="RefSeq" id="WP_063977878.1">
    <property type="nucleotide sequence ID" value="NZ_FCOK02000033.1"/>
</dbReference>
<dbReference type="OrthoDB" id="9804829at2"/>
<dbReference type="Gene3D" id="2.160.20.120">
    <property type="match status" value="1"/>
</dbReference>
<feature type="transmembrane region" description="Helical" evidence="1">
    <location>
        <begin position="75"/>
        <end position="97"/>
    </location>
</feature>
<dbReference type="InterPro" id="IPR021255">
    <property type="entry name" value="DUF2807"/>
</dbReference>
<dbReference type="Pfam" id="PF22564">
    <property type="entry name" value="HAAS"/>
    <property type="match status" value="1"/>
</dbReference>
<gene>
    <name evidence="3" type="ORF">AWB69_04621</name>
</gene>